<dbReference type="EMBL" id="JANFZH010000003">
    <property type="protein sequence ID" value="MCQ4838700.1"/>
    <property type="molecule type" value="Genomic_DNA"/>
</dbReference>
<evidence type="ECO:0000313" key="2">
    <source>
        <dbReference type="Proteomes" id="UP001524473"/>
    </source>
</evidence>
<evidence type="ECO:0008006" key="3">
    <source>
        <dbReference type="Google" id="ProtNLM"/>
    </source>
</evidence>
<reference evidence="1 2" key="1">
    <citation type="submission" date="2022-06" db="EMBL/GenBank/DDBJ databases">
        <title>Isolation of gut microbiota from human fecal samples.</title>
        <authorList>
            <person name="Pamer E.G."/>
            <person name="Barat B."/>
            <person name="Waligurski E."/>
            <person name="Medina S."/>
            <person name="Paddock L."/>
            <person name="Mostad J."/>
        </authorList>
    </citation>
    <scope>NUCLEOTIDE SEQUENCE [LARGE SCALE GENOMIC DNA]</scope>
    <source>
        <strain evidence="1 2">DFI.9.73</strain>
    </source>
</reference>
<dbReference type="Proteomes" id="UP001524473">
    <property type="component" value="Unassembled WGS sequence"/>
</dbReference>
<dbReference type="RefSeq" id="WP_242871150.1">
    <property type="nucleotide sequence ID" value="NZ_CABKVV010000014.1"/>
</dbReference>
<evidence type="ECO:0000313" key="1">
    <source>
        <dbReference type="EMBL" id="MCQ4838700.1"/>
    </source>
</evidence>
<name>A0ABT1RVP8_9FIRM</name>
<protein>
    <recommendedName>
        <fullName evidence="3">Spore coat protein Z</fullName>
    </recommendedName>
</protein>
<dbReference type="GeneID" id="90533871"/>
<proteinExistence type="predicted"/>
<gene>
    <name evidence="1" type="ORF">NE695_02080</name>
</gene>
<organism evidence="1 2">
    <name type="scientific">Neglectibacter timonensis</name>
    <dbReference type="NCBI Taxonomy" id="1776382"/>
    <lineage>
        <taxon>Bacteria</taxon>
        <taxon>Bacillati</taxon>
        <taxon>Bacillota</taxon>
        <taxon>Clostridia</taxon>
        <taxon>Eubacteriales</taxon>
        <taxon>Oscillospiraceae</taxon>
        <taxon>Neglectibacter</taxon>
    </lineage>
</organism>
<accession>A0ABT1RVP8</accession>
<keyword evidence="2" id="KW-1185">Reference proteome</keyword>
<comment type="caution">
    <text evidence="1">The sequence shown here is derived from an EMBL/GenBank/DDBJ whole genome shotgun (WGS) entry which is preliminary data.</text>
</comment>
<sequence>MAENESTPEYDCRDYFKEAVCIDAMRIYDSCSDKDCLEDIRVLFPAARQPLVDSATNVRIRDVSVITVYIDLQPIPFNKGFYSVDMTFFFDVSLDLFGGPTSCPVPVNGVSIFNKKVILYGSEGNVKMYSSDRCIDDVDPQDCKVLPKATVQVAEPVALSAKLCDHPVCGCEPYCRIPECICQRYGDNFECCQCKNTVYATIGLFIIVQIVRNVQMLIPAYDFCIPEKECVTSSDNPCELFRRIEFPTNEFFPPRATDLGDGGRCCK</sequence>